<dbReference type="SUPFAM" id="SSF52047">
    <property type="entry name" value="RNI-like"/>
    <property type="match status" value="1"/>
</dbReference>
<keyword evidence="1" id="KW-0648">Protein biosynthesis</keyword>
<dbReference type="GO" id="GO:0003743">
    <property type="term" value="F:translation initiation factor activity"/>
    <property type="evidence" value="ECO:0007669"/>
    <property type="project" value="UniProtKB-KW"/>
</dbReference>
<dbReference type="InParanoid" id="W7XLU3"/>
<protein>
    <submittedName>
        <fullName evidence="1">Translation initiation factor eIF-5A family protein, putative</fullName>
    </submittedName>
</protein>
<dbReference type="KEGG" id="tet:TTHERM_002653490"/>
<dbReference type="OrthoDB" id="120976at2759"/>
<reference evidence="2" key="1">
    <citation type="journal article" date="2006" name="PLoS Biol.">
        <title>Macronuclear genome sequence of the ciliate Tetrahymena thermophila, a model eukaryote.</title>
        <authorList>
            <person name="Eisen J.A."/>
            <person name="Coyne R.S."/>
            <person name="Wu M."/>
            <person name="Wu D."/>
            <person name="Thiagarajan M."/>
            <person name="Wortman J.R."/>
            <person name="Badger J.H."/>
            <person name="Ren Q."/>
            <person name="Amedeo P."/>
            <person name="Jones K.M."/>
            <person name="Tallon L.J."/>
            <person name="Delcher A.L."/>
            <person name="Salzberg S.L."/>
            <person name="Silva J.C."/>
            <person name="Haas B.J."/>
            <person name="Majoros W.H."/>
            <person name="Farzad M."/>
            <person name="Carlton J.M."/>
            <person name="Smith R.K. Jr."/>
            <person name="Garg J."/>
            <person name="Pearlman R.E."/>
            <person name="Karrer K.M."/>
            <person name="Sun L."/>
            <person name="Manning G."/>
            <person name="Elde N.C."/>
            <person name="Turkewitz A.P."/>
            <person name="Asai D.J."/>
            <person name="Wilkes D.E."/>
            <person name="Wang Y."/>
            <person name="Cai H."/>
            <person name="Collins K."/>
            <person name="Stewart B.A."/>
            <person name="Lee S.R."/>
            <person name="Wilamowska K."/>
            <person name="Weinberg Z."/>
            <person name="Ruzzo W.L."/>
            <person name="Wloga D."/>
            <person name="Gaertig J."/>
            <person name="Frankel J."/>
            <person name="Tsao C.-C."/>
            <person name="Gorovsky M.A."/>
            <person name="Keeling P.J."/>
            <person name="Waller R.F."/>
            <person name="Patron N.J."/>
            <person name="Cherry J.M."/>
            <person name="Stover N.A."/>
            <person name="Krieger C.J."/>
            <person name="del Toro C."/>
            <person name="Ryder H.F."/>
            <person name="Williamson S.C."/>
            <person name="Barbeau R.A."/>
            <person name="Hamilton E.P."/>
            <person name="Orias E."/>
        </authorList>
    </citation>
    <scope>NUCLEOTIDE SEQUENCE [LARGE SCALE GENOMIC DNA]</scope>
    <source>
        <strain evidence="2">SB210</strain>
    </source>
</reference>
<organism evidence="1 2">
    <name type="scientific">Tetrahymena thermophila (strain SB210)</name>
    <dbReference type="NCBI Taxonomy" id="312017"/>
    <lineage>
        <taxon>Eukaryota</taxon>
        <taxon>Sar</taxon>
        <taxon>Alveolata</taxon>
        <taxon>Ciliophora</taxon>
        <taxon>Intramacronucleata</taxon>
        <taxon>Oligohymenophorea</taxon>
        <taxon>Hymenostomatida</taxon>
        <taxon>Tetrahymenina</taxon>
        <taxon>Tetrahymenidae</taxon>
        <taxon>Tetrahymena</taxon>
    </lineage>
</organism>
<dbReference type="AlphaFoldDB" id="W7XLU3"/>
<dbReference type="InterPro" id="IPR032675">
    <property type="entry name" value="LRR_dom_sf"/>
</dbReference>
<proteinExistence type="predicted"/>
<dbReference type="Gene3D" id="3.80.10.10">
    <property type="entry name" value="Ribonuclease Inhibitor"/>
    <property type="match status" value="1"/>
</dbReference>
<evidence type="ECO:0000313" key="1">
    <source>
        <dbReference type="EMBL" id="EWS76889.1"/>
    </source>
</evidence>
<dbReference type="RefSeq" id="XP_012650576.1">
    <property type="nucleotide sequence ID" value="XM_012795122.1"/>
</dbReference>
<accession>W7XLU3</accession>
<feature type="non-terminal residue" evidence="1">
    <location>
        <position position="59"/>
    </location>
</feature>
<dbReference type="EMBL" id="GG663345">
    <property type="protein sequence ID" value="EWS76889.1"/>
    <property type="molecule type" value="Genomic_DNA"/>
</dbReference>
<sequence>QNEIEDEGVSAICIALCRCKLLMNLKFELCNIQIGNEGAYSFEKVLSSCKSLINLKFSL</sequence>
<feature type="non-terminal residue" evidence="1">
    <location>
        <position position="1"/>
    </location>
</feature>
<keyword evidence="1" id="KW-0396">Initiation factor</keyword>
<evidence type="ECO:0000313" key="2">
    <source>
        <dbReference type="Proteomes" id="UP000009168"/>
    </source>
</evidence>
<dbReference type="GeneID" id="24442710"/>
<dbReference type="Proteomes" id="UP000009168">
    <property type="component" value="Unassembled WGS sequence"/>
</dbReference>
<name>W7XLU3_TETTS</name>
<keyword evidence="2" id="KW-1185">Reference proteome</keyword>
<gene>
    <name evidence="1" type="ORF">TTHERM_002653490</name>
</gene>